<sequence>MMKTLLEHTMREIAQLETEITKVLDTLSEIQEERSDQSLMELIERDRTELLQIMVDMHIEKKKHVNHKSHKGNRYTLKKCHSLGVISPKK</sequence>
<evidence type="ECO:0000313" key="2">
    <source>
        <dbReference type="EMBL" id="MFB5761571.1"/>
    </source>
</evidence>
<keyword evidence="3" id="KW-1185">Reference proteome</keyword>
<accession>A0ABV5C235</accession>
<organism evidence="2 3">
    <name type="scientific">Paenibacillus medicaginis</name>
    <dbReference type="NCBI Taxonomy" id="1470560"/>
    <lineage>
        <taxon>Bacteria</taxon>
        <taxon>Bacillati</taxon>
        <taxon>Bacillota</taxon>
        <taxon>Bacilli</taxon>
        <taxon>Bacillales</taxon>
        <taxon>Paenibacillaceae</taxon>
        <taxon>Paenibacillus</taxon>
    </lineage>
</organism>
<protein>
    <submittedName>
        <fullName evidence="2">Uncharacterized protein</fullName>
    </submittedName>
</protein>
<feature type="coiled-coil region" evidence="1">
    <location>
        <begin position="6"/>
        <end position="33"/>
    </location>
</feature>
<name>A0ABV5C235_9BACL</name>
<evidence type="ECO:0000313" key="3">
    <source>
        <dbReference type="Proteomes" id="UP001580430"/>
    </source>
</evidence>
<comment type="caution">
    <text evidence="2">The sequence shown here is derived from an EMBL/GenBank/DDBJ whole genome shotgun (WGS) entry which is preliminary data.</text>
</comment>
<evidence type="ECO:0000256" key="1">
    <source>
        <dbReference type="SAM" id="Coils"/>
    </source>
</evidence>
<keyword evidence="1" id="KW-0175">Coiled coil</keyword>
<dbReference type="EMBL" id="JBHIRY010000013">
    <property type="protein sequence ID" value="MFB5761571.1"/>
    <property type="molecule type" value="Genomic_DNA"/>
</dbReference>
<reference evidence="2 3" key="1">
    <citation type="submission" date="2024-09" db="EMBL/GenBank/DDBJ databases">
        <title>Paenibacillus zeirhizospherea sp. nov., isolated from surface of the maize (Zea mays) roots in a horticulture field, Hungary.</title>
        <authorList>
            <person name="Marton D."/>
            <person name="Farkas M."/>
            <person name="Bedics A."/>
            <person name="Toth E."/>
            <person name="Tancsics A."/>
            <person name="Boka K."/>
            <person name="Marati G."/>
            <person name="Kriszt B."/>
            <person name="Cserhati M."/>
        </authorList>
    </citation>
    <scope>NUCLEOTIDE SEQUENCE [LARGE SCALE GENOMIC DNA]</scope>
    <source>
        <strain evidence="2 3">JCM 18446</strain>
    </source>
</reference>
<proteinExistence type="predicted"/>
<dbReference type="RefSeq" id="WP_375520713.1">
    <property type="nucleotide sequence ID" value="NZ_JBHIRY010000013.1"/>
</dbReference>
<dbReference type="Proteomes" id="UP001580430">
    <property type="component" value="Unassembled WGS sequence"/>
</dbReference>
<gene>
    <name evidence="2" type="ORF">ACE5LO_14330</name>
</gene>